<sequence>MRMIGGSGVPGVPSGRVLGGLDGWAQMSWSRQNCLVQFPQRSMGCTMDTSLHRHLQYCWYAAAEATSDQRASFVGRFMVSSRGWWWESVRF</sequence>
<evidence type="ECO:0000313" key="1">
    <source>
        <dbReference type="EMBL" id="CAG86174.2"/>
    </source>
</evidence>
<accession>Q6BUL6</accession>
<reference evidence="1 2" key="1">
    <citation type="journal article" date="2004" name="Nature">
        <title>Genome evolution in yeasts.</title>
        <authorList>
            <consortium name="Genolevures"/>
            <person name="Dujon B."/>
            <person name="Sherman D."/>
            <person name="Fischer G."/>
            <person name="Durrens P."/>
            <person name="Casaregola S."/>
            <person name="Lafontaine I."/>
            <person name="de Montigny J."/>
            <person name="Marck C."/>
            <person name="Neuveglise C."/>
            <person name="Talla E."/>
            <person name="Goffard N."/>
            <person name="Frangeul L."/>
            <person name="Aigle M."/>
            <person name="Anthouard V."/>
            <person name="Babour A."/>
            <person name="Barbe V."/>
            <person name="Barnay S."/>
            <person name="Blanchin S."/>
            <person name="Beckerich J.M."/>
            <person name="Beyne E."/>
            <person name="Bleykasten C."/>
            <person name="Boisrame A."/>
            <person name="Boyer J."/>
            <person name="Cattolico L."/>
            <person name="Confanioleri F."/>
            <person name="de Daruvar A."/>
            <person name="Despons L."/>
            <person name="Fabre E."/>
            <person name="Fairhead C."/>
            <person name="Ferry-Dumazet H."/>
            <person name="Groppi A."/>
            <person name="Hantraye F."/>
            <person name="Hennequin C."/>
            <person name="Jauniaux N."/>
            <person name="Joyet P."/>
            <person name="Kachouri R."/>
            <person name="Kerrest A."/>
            <person name="Koszul R."/>
            <person name="Lemaire M."/>
            <person name="Lesur I."/>
            <person name="Ma L."/>
            <person name="Muller H."/>
            <person name="Nicaud J.M."/>
            <person name="Nikolski M."/>
            <person name="Oztas S."/>
            <person name="Ozier-Kalogeropoulos O."/>
            <person name="Pellenz S."/>
            <person name="Potier S."/>
            <person name="Richard G.F."/>
            <person name="Straub M.L."/>
            <person name="Suleau A."/>
            <person name="Swennene D."/>
            <person name="Tekaia F."/>
            <person name="Wesolowski-Louvel M."/>
            <person name="Westhof E."/>
            <person name="Wirth B."/>
            <person name="Zeniou-Meyer M."/>
            <person name="Zivanovic I."/>
            <person name="Bolotin-Fukuhara M."/>
            <person name="Thierry A."/>
            <person name="Bouchier C."/>
            <person name="Caudron B."/>
            <person name="Scarpelli C."/>
            <person name="Gaillardin C."/>
            <person name="Weissenbach J."/>
            <person name="Wincker P."/>
            <person name="Souciet J.L."/>
        </authorList>
    </citation>
    <scope>NUCLEOTIDE SEQUENCE [LARGE SCALE GENOMIC DNA]</scope>
    <source>
        <strain evidence="2">ATCC 36239 / CBS 767 / BCRC 21394 / JCM 1990 / NBRC 0083 / IGC 2968</strain>
    </source>
</reference>
<dbReference type="EMBL" id="CR382135">
    <property type="protein sequence ID" value="CAG86174.2"/>
    <property type="molecule type" value="Genomic_DNA"/>
</dbReference>
<evidence type="ECO:0000313" key="2">
    <source>
        <dbReference type="Proteomes" id="UP000000599"/>
    </source>
</evidence>
<gene>
    <name evidence="1" type="ordered locus">DEHA2C09636g</name>
</gene>
<dbReference type="InParanoid" id="Q6BUL6"/>
<keyword evidence="2" id="KW-1185">Reference proteome</keyword>
<proteinExistence type="predicted"/>
<protein>
    <submittedName>
        <fullName evidence="1">DEHA2C09636p</fullName>
    </submittedName>
</protein>
<dbReference type="Proteomes" id="UP000000599">
    <property type="component" value="Chromosome C"/>
</dbReference>
<dbReference type="HOGENOM" id="CLU_2426987_0_0_1"/>
<dbReference type="VEuPathDB" id="FungiDB:DEHA2C09636g"/>
<dbReference type="GeneID" id="2900730"/>
<dbReference type="KEGG" id="dha:DEHA2C09636g"/>
<dbReference type="AlphaFoldDB" id="Q6BUL6"/>
<organism evidence="1 2">
    <name type="scientific">Debaryomyces hansenii (strain ATCC 36239 / CBS 767 / BCRC 21394 / JCM 1990 / NBRC 0083 / IGC 2968)</name>
    <name type="common">Yeast</name>
    <name type="synonym">Torulaspora hansenii</name>
    <dbReference type="NCBI Taxonomy" id="284592"/>
    <lineage>
        <taxon>Eukaryota</taxon>
        <taxon>Fungi</taxon>
        <taxon>Dikarya</taxon>
        <taxon>Ascomycota</taxon>
        <taxon>Saccharomycotina</taxon>
        <taxon>Pichiomycetes</taxon>
        <taxon>Debaryomycetaceae</taxon>
        <taxon>Debaryomyces</taxon>
    </lineage>
</organism>
<name>Q6BUL6_DEBHA</name>
<dbReference type="RefSeq" id="XP_458103.2">
    <property type="nucleotide sequence ID" value="XM_458103.1"/>
</dbReference>